<dbReference type="Proteomes" id="UP001485043">
    <property type="component" value="Unassembled WGS sequence"/>
</dbReference>
<dbReference type="SUPFAM" id="SSF48403">
    <property type="entry name" value="Ankyrin repeat"/>
    <property type="match status" value="1"/>
</dbReference>
<keyword evidence="1" id="KW-0040">ANK repeat</keyword>
<feature type="repeat" description="ANK" evidence="1">
    <location>
        <begin position="216"/>
        <end position="248"/>
    </location>
</feature>
<dbReference type="SUPFAM" id="SSF49764">
    <property type="entry name" value="HSP20-like chaperones"/>
    <property type="match status" value="1"/>
</dbReference>
<keyword evidence="6" id="KW-1185">Reference proteome</keyword>
<protein>
    <recommendedName>
        <fullName evidence="4">CS domain-containing protein</fullName>
    </recommendedName>
</protein>
<dbReference type="InterPro" id="IPR011990">
    <property type="entry name" value="TPR-like_helical_dom_sf"/>
</dbReference>
<dbReference type="PANTHER" id="PTHR46224:SF6">
    <property type="entry name" value="ANKYRIN REPEAT FAMILY PROTEIN"/>
    <property type="match status" value="1"/>
</dbReference>
<dbReference type="SUPFAM" id="SSF48452">
    <property type="entry name" value="TPR-like"/>
    <property type="match status" value="1"/>
</dbReference>
<evidence type="ECO:0000313" key="5">
    <source>
        <dbReference type="EMBL" id="KAK9862761.1"/>
    </source>
</evidence>
<feature type="repeat" description="TPR" evidence="2">
    <location>
        <begin position="491"/>
        <end position="524"/>
    </location>
</feature>
<feature type="repeat" description="ANK" evidence="1">
    <location>
        <begin position="149"/>
        <end position="170"/>
    </location>
</feature>
<dbReference type="PROSITE" id="PS50297">
    <property type="entry name" value="ANK_REP_REGION"/>
    <property type="match status" value="4"/>
</dbReference>
<dbReference type="InterPro" id="IPR051616">
    <property type="entry name" value="Cul2-RING_E3_ligase_SR"/>
</dbReference>
<dbReference type="Gene3D" id="1.25.40.20">
    <property type="entry name" value="Ankyrin repeat-containing domain"/>
    <property type="match status" value="4"/>
</dbReference>
<dbReference type="InterPro" id="IPR008978">
    <property type="entry name" value="HSP20-like_chaperone"/>
</dbReference>
<evidence type="ECO:0000256" key="1">
    <source>
        <dbReference type="PROSITE-ProRule" id="PRU00023"/>
    </source>
</evidence>
<dbReference type="Gene3D" id="2.60.40.790">
    <property type="match status" value="1"/>
</dbReference>
<dbReference type="PANTHER" id="PTHR46224">
    <property type="entry name" value="ANKYRIN REPEAT FAMILY PROTEIN"/>
    <property type="match status" value="1"/>
</dbReference>
<dbReference type="CDD" id="cd06463">
    <property type="entry name" value="p23_like"/>
    <property type="match status" value="1"/>
</dbReference>
<gene>
    <name evidence="5" type="ORF">WJX84_006149</name>
</gene>
<dbReference type="Pfam" id="PF00023">
    <property type="entry name" value="Ank"/>
    <property type="match status" value="1"/>
</dbReference>
<name>A0AAW1T1B3_9CHLO</name>
<dbReference type="PRINTS" id="PR01415">
    <property type="entry name" value="ANKYRIN"/>
</dbReference>
<evidence type="ECO:0000256" key="2">
    <source>
        <dbReference type="PROSITE-ProRule" id="PRU00339"/>
    </source>
</evidence>
<evidence type="ECO:0000313" key="6">
    <source>
        <dbReference type="Proteomes" id="UP001485043"/>
    </source>
</evidence>
<dbReference type="InterPro" id="IPR002110">
    <property type="entry name" value="Ankyrin_rpt"/>
</dbReference>
<evidence type="ECO:0000256" key="3">
    <source>
        <dbReference type="SAM" id="MobiDB-lite"/>
    </source>
</evidence>
<dbReference type="SMART" id="SM00248">
    <property type="entry name" value="ANK"/>
    <property type="match status" value="7"/>
</dbReference>
<feature type="region of interest" description="Disordered" evidence="3">
    <location>
        <begin position="81"/>
        <end position="107"/>
    </location>
</feature>
<feature type="domain" description="CS" evidence="4">
    <location>
        <begin position="1"/>
        <end position="92"/>
    </location>
</feature>
<reference evidence="5 6" key="1">
    <citation type="journal article" date="2024" name="Nat. Commun.">
        <title>Phylogenomics reveals the evolutionary origins of lichenization in chlorophyte algae.</title>
        <authorList>
            <person name="Puginier C."/>
            <person name="Libourel C."/>
            <person name="Otte J."/>
            <person name="Skaloud P."/>
            <person name="Haon M."/>
            <person name="Grisel S."/>
            <person name="Petersen M."/>
            <person name="Berrin J.G."/>
            <person name="Delaux P.M."/>
            <person name="Dal Grande F."/>
            <person name="Keller J."/>
        </authorList>
    </citation>
    <scope>NUCLEOTIDE SEQUENCE [LARGE SCALE GENOMIC DNA]</scope>
    <source>
        <strain evidence="5 6">SAG 2523</strain>
    </source>
</reference>
<sequence>MNHAFQDHGSTVSVQLDLGSDLSRADIQVETTADTLAIARSSPAAGSTTILKTSQLYGTVDASATKWTLQQGGKLEVTLKKLPPHEPWPTLETGKAEESKEQPSPGDALEARKNVKALLEAAQNGDVAMLKGAALRFPGQPVGDIKDANGRTALHFAAQLGQLDACKHLLAKMQMATGCQDSKGYTPLALAAQAGEMQVVKLLLQHGADPNLHQAGSPGPLHCAAASGDRAVVEALVEAGAALDAPSSAGTPFLWAAGSGQARTAQALLTLGCQPNVTTEDGVGAALMASAMGSLETLSVLEGHQVDVNLAAMGGVTALHAAAEAGELECAELLLKAGANADARDAEGSRPLDAAAAAGQKALVKLLLPLSTAQGSRAPSVDDLIASAAASSQAVSQPQPTADVTSAPEISVPAAEDPDAEQAAHFKRQGDEAFVKKEFQAARDAYSKSIRHSTSDPLVWANRSAACLRLLDHQAAYHDARISRVLRPTYIKAWFREGSAAEAQAMYQEAAEAYFEGCRIDPDNRDLAQGFQRAIAAGKKQHGEQQKPS</sequence>
<dbReference type="PROSITE" id="PS51203">
    <property type="entry name" value="CS"/>
    <property type="match status" value="1"/>
</dbReference>
<comment type="caution">
    <text evidence="5">The sequence shown here is derived from an EMBL/GenBank/DDBJ whole genome shotgun (WGS) entry which is preliminary data.</text>
</comment>
<evidence type="ECO:0000259" key="4">
    <source>
        <dbReference type="PROSITE" id="PS51203"/>
    </source>
</evidence>
<feature type="repeat" description="ANK" evidence="1">
    <location>
        <begin position="314"/>
        <end position="346"/>
    </location>
</feature>
<dbReference type="InterPro" id="IPR019734">
    <property type="entry name" value="TPR_rpt"/>
</dbReference>
<dbReference type="Pfam" id="PF12796">
    <property type="entry name" value="Ank_2"/>
    <property type="match status" value="2"/>
</dbReference>
<accession>A0AAW1T1B3</accession>
<dbReference type="AlphaFoldDB" id="A0AAW1T1B3"/>
<feature type="repeat" description="ANK" evidence="1">
    <location>
        <begin position="183"/>
        <end position="215"/>
    </location>
</feature>
<keyword evidence="2" id="KW-0802">TPR repeat</keyword>
<dbReference type="SMART" id="SM00028">
    <property type="entry name" value="TPR"/>
    <property type="match status" value="3"/>
</dbReference>
<dbReference type="EMBL" id="JALJOV010000560">
    <property type="protein sequence ID" value="KAK9862761.1"/>
    <property type="molecule type" value="Genomic_DNA"/>
</dbReference>
<dbReference type="InterPro" id="IPR007052">
    <property type="entry name" value="CS_dom"/>
</dbReference>
<proteinExistence type="predicted"/>
<dbReference type="Gene3D" id="1.25.40.10">
    <property type="entry name" value="Tetratricopeptide repeat domain"/>
    <property type="match status" value="1"/>
</dbReference>
<dbReference type="PROSITE" id="PS50005">
    <property type="entry name" value="TPR"/>
    <property type="match status" value="1"/>
</dbReference>
<organism evidence="5 6">
    <name type="scientific">Apatococcus fuscideae</name>
    <dbReference type="NCBI Taxonomy" id="2026836"/>
    <lineage>
        <taxon>Eukaryota</taxon>
        <taxon>Viridiplantae</taxon>
        <taxon>Chlorophyta</taxon>
        <taxon>core chlorophytes</taxon>
        <taxon>Trebouxiophyceae</taxon>
        <taxon>Chlorellales</taxon>
        <taxon>Chlorellaceae</taxon>
        <taxon>Apatococcus</taxon>
    </lineage>
</organism>
<dbReference type="PROSITE" id="PS50088">
    <property type="entry name" value="ANK_REPEAT"/>
    <property type="match status" value="4"/>
</dbReference>
<dbReference type="InterPro" id="IPR036770">
    <property type="entry name" value="Ankyrin_rpt-contain_sf"/>
</dbReference>